<gene>
    <name evidence="5" type="primary">galR</name>
    <name evidence="5" type="ORF">GCM10007380_38290</name>
</gene>
<dbReference type="CDD" id="cd01544">
    <property type="entry name" value="PBP1_GalR"/>
    <property type="match status" value="1"/>
</dbReference>
<organism evidence="5 6">
    <name type="scientific">Gottfriedia solisilvae</name>
    <dbReference type="NCBI Taxonomy" id="1516104"/>
    <lineage>
        <taxon>Bacteria</taxon>
        <taxon>Bacillati</taxon>
        <taxon>Bacillota</taxon>
        <taxon>Bacilli</taxon>
        <taxon>Bacillales</taxon>
        <taxon>Bacillaceae</taxon>
        <taxon>Gottfriedia</taxon>
    </lineage>
</organism>
<keyword evidence="2" id="KW-0238">DNA-binding</keyword>
<dbReference type="SUPFAM" id="SSF47413">
    <property type="entry name" value="lambda repressor-like DNA-binding domains"/>
    <property type="match status" value="1"/>
</dbReference>
<dbReference type="InterPro" id="IPR046335">
    <property type="entry name" value="LacI/GalR-like_sensor"/>
</dbReference>
<dbReference type="InterPro" id="IPR000843">
    <property type="entry name" value="HTH_LacI"/>
</dbReference>
<evidence type="ECO:0000313" key="6">
    <source>
        <dbReference type="Proteomes" id="UP000626244"/>
    </source>
</evidence>
<dbReference type="AlphaFoldDB" id="A0A8J3AV92"/>
<dbReference type="OrthoDB" id="43195at2"/>
<dbReference type="PROSITE" id="PS00356">
    <property type="entry name" value="HTH_LACI_1"/>
    <property type="match status" value="1"/>
</dbReference>
<dbReference type="RefSeq" id="WP_088002008.1">
    <property type="nucleotide sequence ID" value="NZ_BMHB01000003.1"/>
</dbReference>
<evidence type="ECO:0000256" key="1">
    <source>
        <dbReference type="ARBA" id="ARBA00023015"/>
    </source>
</evidence>
<dbReference type="SUPFAM" id="SSF53822">
    <property type="entry name" value="Periplasmic binding protein-like I"/>
    <property type="match status" value="1"/>
</dbReference>
<evidence type="ECO:0000313" key="5">
    <source>
        <dbReference type="EMBL" id="GGI17507.1"/>
    </source>
</evidence>
<proteinExistence type="predicted"/>
<evidence type="ECO:0000256" key="2">
    <source>
        <dbReference type="ARBA" id="ARBA00023125"/>
    </source>
</evidence>
<keyword evidence="6" id="KW-1185">Reference proteome</keyword>
<dbReference type="Proteomes" id="UP000626244">
    <property type="component" value="Unassembled WGS sequence"/>
</dbReference>
<dbReference type="InterPro" id="IPR028082">
    <property type="entry name" value="Peripla_BP_I"/>
</dbReference>
<name>A0A8J3AV92_9BACI</name>
<sequence>MTTIKEIAEKAGVSIATVSRVLNYDPELSVSDDTKQRVFETAEKLSYRKKPKVKKNIAKIALVHWYTENEELDDLHYMSIRFGIENKCEEHGIHVTKFFQGTEKGLAEEQFQGIVALGYFDEQQIKTLKKISKKIVFVDSSPNEEIYDSVVSDYESATKKVLDHFISHGHQNIGYIGGRERNKRPFVKDMFTREKIFKTYLSEKSLFQKEYVYTGDFSAEEGFNLMNKAIQDHVDKLPTAFFVGCDTMAIGCLRALHEANIAVPDRVNIIGMNDLTFSKYLFPSLSTVKVYSELMGETAIDLLLERLMNRKIPKKVVVSTKLMIRKSSL</sequence>
<dbReference type="InterPro" id="IPR010982">
    <property type="entry name" value="Lambda_DNA-bd_dom_sf"/>
</dbReference>
<dbReference type="EMBL" id="BMHB01000003">
    <property type="protein sequence ID" value="GGI17507.1"/>
    <property type="molecule type" value="Genomic_DNA"/>
</dbReference>
<dbReference type="PANTHER" id="PTHR30146:SF149">
    <property type="entry name" value="HTH-TYPE TRANSCRIPTIONAL REGULATOR EBGR"/>
    <property type="match status" value="1"/>
</dbReference>
<evidence type="ECO:0000259" key="4">
    <source>
        <dbReference type="PROSITE" id="PS50932"/>
    </source>
</evidence>
<keyword evidence="3" id="KW-0804">Transcription</keyword>
<dbReference type="Gene3D" id="1.10.260.40">
    <property type="entry name" value="lambda repressor-like DNA-binding domains"/>
    <property type="match status" value="1"/>
</dbReference>
<dbReference type="Pfam" id="PF00356">
    <property type="entry name" value="LacI"/>
    <property type="match status" value="1"/>
</dbReference>
<dbReference type="Pfam" id="PF13377">
    <property type="entry name" value="Peripla_BP_3"/>
    <property type="match status" value="1"/>
</dbReference>
<feature type="domain" description="HTH lacI-type" evidence="4">
    <location>
        <begin position="2"/>
        <end position="64"/>
    </location>
</feature>
<dbReference type="PRINTS" id="PR00036">
    <property type="entry name" value="HTHLACI"/>
</dbReference>
<dbReference type="PANTHER" id="PTHR30146">
    <property type="entry name" value="LACI-RELATED TRANSCRIPTIONAL REPRESSOR"/>
    <property type="match status" value="1"/>
</dbReference>
<dbReference type="GO" id="GO:0000976">
    <property type="term" value="F:transcription cis-regulatory region binding"/>
    <property type="evidence" value="ECO:0007669"/>
    <property type="project" value="TreeGrafter"/>
</dbReference>
<dbReference type="Gene3D" id="3.40.50.2300">
    <property type="match status" value="2"/>
</dbReference>
<comment type="caution">
    <text evidence="5">The sequence shown here is derived from an EMBL/GenBank/DDBJ whole genome shotgun (WGS) entry which is preliminary data.</text>
</comment>
<dbReference type="CDD" id="cd01392">
    <property type="entry name" value="HTH_LacI"/>
    <property type="match status" value="1"/>
</dbReference>
<dbReference type="SMART" id="SM00354">
    <property type="entry name" value="HTH_LACI"/>
    <property type="match status" value="1"/>
</dbReference>
<dbReference type="GO" id="GO:0003700">
    <property type="term" value="F:DNA-binding transcription factor activity"/>
    <property type="evidence" value="ECO:0007669"/>
    <property type="project" value="TreeGrafter"/>
</dbReference>
<dbReference type="PROSITE" id="PS50932">
    <property type="entry name" value="HTH_LACI_2"/>
    <property type="match status" value="1"/>
</dbReference>
<keyword evidence="1" id="KW-0805">Transcription regulation</keyword>
<protein>
    <submittedName>
        <fullName evidence="5">LacI family transcriptional regulator</fullName>
    </submittedName>
</protein>
<reference evidence="6" key="1">
    <citation type="journal article" date="2019" name="Int. J. Syst. Evol. Microbiol.">
        <title>The Global Catalogue of Microorganisms (GCM) 10K type strain sequencing project: providing services to taxonomists for standard genome sequencing and annotation.</title>
        <authorList>
            <consortium name="The Broad Institute Genomics Platform"/>
            <consortium name="The Broad Institute Genome Sequencing Center for Infectious Disease"/>
            <person name="Wu L."/>
            <person name="Ma J."/>
        </authorList>
    </citation>
    <scope>NUCLEOTIDE SEQUENCE [LARGE SCALE GENOMIC DNA]</scope>
    <source>
        <strain evidence="6">CGMCC 1.14993</strain>
    </source>
</reference>
<accession>A0A8J3AV92</accession>
<evidence type="ECO:0000256" key="3">
    <source>
        <dbReference type="ARBA" id="ARBA00023163"/>
    </source>
</evidence>